<accession>A0A7Y9IBN6</accession>
<reference evidence="1 2" key="1">
    <citation type="submission" date="2020-07" db="EMBL/GenBank/DDBJ databases">
        <title>Sequencing the genomes of 1000 actinobacteria strains.</title>
        <authorList>
            <person name="Klenk H.-P."/>
        </authorList>
    </citation>
    <scope>NUCLEOTIDE SEQUENCE [LARGE SCALE GENOMIC DNA]</scope>
    <source>
        <strain evidence="1 2">DSM 22083</strain>
    </source>
</reference>
<dbReference type="InterPro" id="IPR008928">
    <property type="entry name" value="6-hairpin_glycosidase_sf"/>
</dbReference>
<dbReference type="InterPro" id="IPR012341">
    <property type="entry name" value="6hp_glycosidase-like_sf"/>
</dbReference>
<gene>
    <name evidence="1" type="ORF">BKA15_005149</name>
</gene>
<keyword evidence="2" id="KW-1185">Reference proteome</keyword>
<organism evidence="1 2">
    <name type="scientific">Microlunatus parietis</name>
    <dbReference type="NCBI Taxonomy" id="682979"/>
    <lineage>
        <taxon>Bacteria</taxon>
        <taxon>Bacillati</taxon>
        <taxon>Actinomycetota</taxon>
        <taxon>Actinomycetes</taxon>
        <taxon>Propionibacteriales</taxon>
        <taxon>Propionibacteriaceae</taxon>
        <taxon>Microlunatus</taxon>
    </lineage>
</organism>
<proteinExistence type="predicted"/>
<dbReference type="GO" id="GO:0005975">
    <property type="term" value="P:carbohydrate metabolic process"/>
    <property type="evidence" value="ECO:0007669"/>
    <property type="project" value="InterPro"/>
</dbReference>
<dbReference type="Gene3D" id="1.50.10.10">
    <property type="match status" value="1"/>
</dbReference>
<name>A0A7Y9IBN6_9ACTN</name>
<dbReference type="SUPFAM" id="SSF48208">
    <property type="entry name" value="Six-hairpin glycosidases"/>
    <property type="match status" value="1"/>
</dbReference>
<dbReference type="RefSeq" id="WP_179755609.1">
    <property type="nucleotide sequence ID" value="NZ_JACCBU010000001.1"/>
</dbReference>
<dbReference type="Proteomes" id="UP000569914">
    <property type="component" value="Unassembled WGS sequence"/>
</dbReference>
<protein>
    <submittedName>
        <fullName evidence="1">Uncharacterized protein</fullName>
    </submittedName>
</protein>
<dbReference type="PROSITE" id="PS51318">
    <property type="entry name" value="TAT"/>
    <property type="match status" value="1"/>
</dbReference>
<sequence>MSGPSMSRRGMLQAAGGGAALGVAGILAPTAVTPAYATPGRPEGAAMTEPDAEAARHWWPPQRQVWTPVGWKGHLFRFDVFYNGAILSHPAVALAPSSAPTLKPYLKPYLGKDFQVTPVMPQGSGFPALSTTPYYLHRGDFGVGLQGWRTDTEAPVLWTEHRRQAGLVLRQETFAHLKGGGEVDTADEPLYSWTRFTVDHVDDHDAPAEFTFVLRLSKVFYRHVVGPPEQQEAFITIESRPAAAPLDGPPWIDRIWNPDGKPLTVPVYDHEDQVRMIVGTPAGGTISLAAAENHDQVYDLKVGLPVKEGTSIDVLLPAVPQAEAEALREWEVGRAAALAECEAFWAPPAQATELITPEPHVNEYFRRSVQLAEVIAEKSPDSGKYTFLTGSYGYDLLWSTPTSMIGHMFLDLLGRHEVVERHIDLYLDVQGKRKPPGQAYATLPTDGFFATPLSLQSFDWLGDHGAILEVAARHALLSWDEAFTQRWLPAIVKACEFIKAAVEFTGHDGVKGLMPAAASNDTGVEQQSIWIQVWNYKGLASSVELLRRVKHARAEEFATVASTFRETFVTALRAAAKDAPTWTDPDGATHPILPSKFHGPTSPWPYLEAFDTGALTAVWAGLLPASDPLMRSYLEFYRVGPNTKLFDPWHHTALDRVVLDHEQSSGEPCYSWNLFHTWQTGDRARFLEGLYGLMLGACSENTFIAGEHRNAMYGTLFVQPLVTWAARTALVDDGLDPDELHLLRLCPLAWLVDGTPTKLLRAPTRYGTVSLQLSRDDANRQLDVKLDFSWKRKPKRIVLHPPPIPDLLRITVNGTGYPARKPIEL</sequence>
<comment type="caution">
    <text evidence="1">The sequence shown here is derived from an EMBL/GenBank/DDBJ whole genome shotgun (WGS) entry which is preliminary data.</text>
</comment>
<dbReference type="InterPro" id="IPR006311">
    <property type="entry name" value="TAT_signal"/>
</dbReference>
<dbReference type="AlphaFoldDB" id="A0A7Y9IBN6"/>
<evidence type="ECO:0000313" key="2">
    <source>
        <dbReference type="Proteomes" id="UP000569914"/>
    </source>
</evidence>
<evidence type="ECO:0000313" key="1">
    <source>
        <dbReference type="EMBL" id="NYE73820.1"/>
    </source>
</evidence>
<dbReference type="EMBL" id="JACCBU010000001">
    <property type="protein sequence ID" value="NYE73820.1"/>
    <property type="molecule type" value="Genomic_DNA"/>
</dbReference>